<evidence type="ECO:0000313" key="3">
    <source>
        <dbReference type="EMBL" id="CAJ1939030.1"/>
    </source>
</evidence>
<evidence type="ECO:0000256" key="1">
    <source>
        <dbReference type="SAM" id="MobiDB-lite"/>
    </source>
</evidence>
<evidence type="ECO:0000313" key="4">
    <source>
        <dbReference type="Proteomes" id="UP001189624"/>
    </source>
</evidence>
<name>A0AA86VHZ4_9FABA</name>
<feature type="signal peptide" evidence="2">
    <location>
        <begin position="1"/>
        <end position="31"/>
    </location>
</feature>
<dbReference type="AlphaFoldDB" id="A0AA86VHZ4"/>
<dbReference type="Gramene" id="rna-AYBTSS11_LOCUS8916">
    <property type="protein sequence ID" value="CAJ1939030.1"/>
    <property type="gene ID" value="gene-AYBTSS11_LOCUS8916"/>
</dbReference>
<reference evidence="3" key="1">
    <citation type="submission" date="2023-10" db="EMBL/GenBank/DDBJ databases">
        <authorList>
            <person name="Domelevo Entfellner J.-B."/>
        </authorList>
    </citation>
    <scope>NUCLEOTIDE SEQUENCE</scope>
</reference>
<dbReference type="Proteomes" id="UP001189624">
    <property type="component" value="Chromosome 3"/>
</dbReference>
<evidence type="ECO:0000256" key="2">
    <source>
        <dbReference type="SAM" id="SignalP"/>
    </source>
</evidence>
<feature type="non-terminal residue" evidence="3">
    <location>
        <position position="1"/>
    </location>
</feature>
<accession>A0AA86VHZ4</accession>
<keyword evidence="2" id="KW-0732">Signal</keyword>
<feature type="compositionally biased region" description="Polar residues" evidence="1">
    <location>
        <begin position="79"/>
        <end position="89"/>
    </location>
</feature>
<feature type="region of interest" description="Disordered" evidence="1">
    <location>
        <begin position="79"/>
        <end position="102"/>
    </location>
</feature>
<organism evidence="3 4">
    <name type="scientific">Sphenostylis stenocarpa</name>
    <dbReference type="NCBI Taxonomy" id="92480"/>
    <lineage>
        <taxon>Eukaryota</taxon>
        <taxon>Viridiplantae</taxon>
        <taxon>Streptophyta</taxon>
        <taxon>Embryophyta</taxon>
        <taxon>Tracheophyta</taxon>
        <taxon>Spermatophyta</taxon>
        <taxon>Magnoliopsida</taxon>
        <taxon>eudicotyledons</taxon>
        <taxon>Gunneridae</taxon>
        <taxon>Pentapetalae</taxon>
        <taxon>rosids</taxon>
        <taxon>fabids</taxon>
        <taxon>Fabales</taxon>
        <taxon>Fabaceae</taxon>
        <taxon>Papilionoideae</taxon>
        <taxon>50 kb inversion clade</taxon>
        <taxon>NPAAA clade</taxon>
        <taxon>indigoferoid/millettioid clade</taxon>
        <taxon>Phaseoleae</taxon>
        <taxon>Sphenostylis</taxon>
    </lineage>
</organism>
<proteinExistence type="predicted"/>
<dbReference type="EMBL" id="OY731400">
    <property type="protein sequence ID" value="CAJ1939030.1"/>
    <property type="molecule type" value="Genomic_DNA"/>
</dbReference>
<feature type="chain" id="PRO_5041638382" evidence="2">
    <location>
        <begin position="32"/>
        <end position="102"/>
    </location>
</feature>
<keyword evidence="4" id="KW-1185">Reference proteome</keyword>
<protein>
    <submittedName>
        <fullName evidence="3">Uncharacterized protein</fullName>
    </submittedName>
</protein>
<sequence length="102" mass="11175">NQEPHKTGYHILILNLSLLLFCRELTRFTRAHGMSSICSSTIEELPGGFFGWDERLSLDVVGIVWIQLVLCCWPLVEGNESTGRGTDSCGNDGDSAQLGGYA</sequence>
<gene>
    <name evidence="3" type="ORF">AYBTSS11_LOCUS8916</name>
</gene>